<dbReference type="Proteomes" id="UP000091897">
    <property type="component" value="Chromosome"/>
</dbReference>
<gene>
    <name evidence="1" type="ORF">BAU06_19240</name>
</gene>
<dbReference type="EMBL" id="CP016170">
    <property type="protein sequence ID" value="ANN68148.1"/>
    <property type="molecule type" value="Genomic_DNA"/>
</dbReference>
<evidence type="ECO:0000313" key="2">
    <source>
        <dbReference type="Proteomes" id="UP000091897"/>
    </source>
</evidence>
<organism evidence="1 2">
    <name type="scientific">Bordetella bronchialis</name>
    <dbReference type="NCBI Taxonomy" id="463025"/>
    <lineage>
        <taxon>Bacteria</taxon>
        <taxon>Pseudomonadati</taxon>
        <taxon>Pseudomonadota</taxon>
        <taxon>Betaproteobacteria</taxon>
        <taxon>Burkholderiales</taxon>
        <taxon>Alcaligenaceae</taxon>
        <taxon>Bordetella</taxon>
    </lineage>
</organism>
<name>A0ABN4R993_9BORD</name>
<reference evidence="1 2" key="1">
    <citation type="submission" date="2016-06" db="EMBL/GenBank/DDBJ databases">
        <title>Complete genome sequences of Bordetella bronchialis and Bordetella flabilis.</title>
        <authorList>
            <person name="LiPuma J.J."/>
            <person name="Spilker T."/>
        </authorList>
    </citation>
    <scope>NUCLEOTIDE SEQUENCE [LARGE SCALE GENOMIC DNA]</scope>
    <source>
        <strain evidence="1 2">AU3182</strain>
    </source>
</reference>
<protein>
    <submittedName>
        <fullName evidence="1">Uncharacterized protein</fullName>
    </submittedName>
</protein>
<keyword evidence="2" id="KW-1185">Reference proteome</keyword>
<proteinExistence type="predicted"/>
<accession>A0ABN4R993</accession>
<evidence type="ECO:0000313" key="1">
    <source>
        <dbReference type="EMBL" id="ANN68148.1"/>
    </source>
</evidence>
<sequence length="235" mass="25691">MRAEAKMTATSETIACLAGPVAFFELNLRRSLSNQQRLDYNQRKRAVLDATGEYRHDIDDLVTLRSKDGGGGSISIEWSDPPDMVVLDGVQVDISGLKGLVLPSGLHKIVAAGDAGIAVHNVRVSHGRVTKIYLPLRSYIQLSSKDLAAAVQERRWSDVLRATSNGVLRPRSVRLARAHWDALYGLGLSAWIDSSDIVAVGGKEGKKALTLRTIGEPLFDWDADLVRKAMNRCCD</sequence>